<keyword evidence="1" id="KW-0479">Metal-binding</keyword>
<evidence type="ECO:0000313" key="5">
    <source>
        <dbReference type="EMBL" id="KAK9754733.1"/>
    </source>
</evidence>
<keyword evidence="4" id="KW-0175">Coiled coil</keyword>
<dbReference type="GO" id="GO:0003676">
    <property type="term" value="F:nucleic acid binding"/>
    <property type="evidence" value="ECO:0007669"/>
    <property type="project" value="InterPro"/>
</dbReference>
<dbReference type="Gene3D" id="4.10.60.10">
    <property type="entry name" value="Zinc finger, CCHC-type"/>
    <property type="match status" value="1"/>
</dbReference>
<dbReference type="InterPro" id="IPR013083">
    <property type="entry name" value="Znf_RING/FYVE/PHD"/>
</dbReference>
<evidence type="ECO:0000256" key="1">
    <source>
        <dbReference type="ARBA" id="ARBA00022723"/>
    </source>
</evidence>
<evidence type="ECO:0000256" key="4">
    <source>
        <dbReference type="SAM" id="Coils"/>
    </source>
</evidence>
<proteinExistence type="predicted"/>
<keyword evidence="3" id="KW-0862">Zinc</keyword>
<dbReference type="GO" id="GO:0008270">
    <property type="term" value="F:zinc ion binding"/>
    <property type="evidence" value="ECO:0007669"/>
    <property type="project" value="UniProtKB-KW"/>
</dbReference>
<dbReference type="AlphaFoldDB" id="A0AAW1N9H4"/>
<dbReference type="Gene3D" id="3.30.40.10">
    <property type="entry name" value="Zinc/RING finger domain, C3HC4 (zinc finger)"/>
    <property type="match status" value="1"/>
</dbReference>
<dbReference type="PROSITE" id="PS01359">
    <property type="entry name" value="ZF_PHD_1"/>
    <property type="match status" value="1"/>
</dbReference>
<evidence type="ECO:0000313" key="6">
    <source>
        <dbReference type="Proteomes" id="UP001458880"/>
    </source>
</evidence>
<dbReference type="InterPro" id="IPR019786">
    <property type="entry name" value="Zinc_finger_PHD-type_CS"/>
</dbReference>
<dbReference type="Proteomes" id="UP001458880">
    <property type="component" value="Unassembled WGS sequence"/>
</dbReference>
<name>A0AAW1N9H4_POPJA</name>
<organism evidence="5 6">
    <name type="scientific">Popillia japonica</name>
    <name type="common">Japanese beetle</name>
    <dbReference type="NCBI Taxonomy" id="7064"/>
    <lineage>
        <taxon>Eukaryota</taxon>
        <taxon>Metazoa</taxon>
        <taxon>Ecdysozoa</taxon>
        <taxon>Arthropoda</taxon>
        <taxon>Hexapoda</taxon>
        <taxon>Insecta</taxon>
        <taxon>Pterygota</taxon>
        <taxon>Neoptera</taxon>
        <taxon>Endopterygota</taxon>
        <taxon>Coleoptera</taxon>
        <taxon>Polyphaga</taxon>
        <taxon>Scarabaeiformia</taxon>
        <taxon>Scarabaeidae</taxon>
        <taxon>Rutelinae</taxon>
        <taxon>Popillia</taxon>
    </lineage>
</organism>
<dbReference type="InterPro" id="IPR036875">
    <property type="entry name" value="Znf_CCHC_sf"/>
</dbReference>
<comment type="caution">
    <text evidence="5">The sequence shown here is derived from an EMBL/GenBank/DDBJ whole genome shotgun (WGS) entry which is preliminary data.</text>
</comment>
<dbReference type="EMBL" id="JASPKY010000005">
    <property type="protein sequence ID" value="KAK9754733.1"/>
    <property type="molecule type" value="Genomic_DNA"/>
</dbReference>
<evidence type="ECO:0000256" key="2">
    <source>
        <dbReference type="ARBA" id="ARBA00022771"/>
    </source>
</evidence>
<reference evidence="5 6" key="1">
    <citation type="journal article" date="2024" name="BMC Genomics">
        <title>De novo assembly and annotation of Popillia japonica's genome with initial clues to its potential as an invasive pest.</title>
        <authorList>
            <person name="Cucini C."/>
            <person name="Boschi S."/>
            <person name="Funari R."/>
            <person name="Cardaioli E."/>
            <person name="Iannotti N."/>
            <person name="Marturano G."/>
            <person name="Paoli F."/>
            <person name="Bruttini M."/>
            <person name="Carapelli A."/>
            <person name="Frati F."/>
            <person name="Nardi F."/>
        </authorList>
    </citation>
    <scope>NUCLEOTIDE SEQUENCE [LARGE SCALE GENOMIC DNA]</scope>
    <source>
        <strain evidence="5">DMR45628</strain>
    </source>
</reference>
<feature type="coiled-coil region" evidence="4">
    <location>
        <begin position="184"/>
        <end position="211"/>
    </location>
</feature>
<sequence length="573" mass="66175">MSSICGRCNKQMQPKDMVVVCSGICKGKYHTSCVDLSHQNYTAIKECSNIKYFCNGCLSILDFCMNMQREMNALKDLMNLNIKYFCNGCLSILDFCMNMQREMNALKDLMNLKLIEFQKVICTNSYTNLVVKSRNYAEVTEDVVVIKPKTNQESSLTKSELRKQLITGMKSVKDGGVIIKCKNKEDVEKIKKATEKKMKKLTDIEEDMTEEELKTSIINQNSCMQHDNLDVRVLVIKKMRSKFMAILEVDPVSFQEVTKKEKLCIGWSMCRVFEYVRVFRCFKCGGFDHKAEGCKTGRRCQKCAESDHVAENGSSEVLRAGRKFMRPILSMMGLELSVIYLVRTFSNILGYYHDAAFPLKKYTGAQLYKNPWMTAGIYRSSRTVKELYATTVRSKSVADFEYYKTYKRIYKEVILKAKQMYNDYKYNSATNKTKAVWDIINTCSNKAEKEAVALFDGTNTLEDSYDVADFLNNYFVNLPILCKEKLVRTNWIVNPTIGSLEKSIFIEPVTETTVYRKLDRQSHHRVVGEVNLHRTSYGNNSIQDVRDIESILLRDDSYNDLDTKTYNTPWVYL</sequence>
<keyword evidence="2" id="KW-0863">Zinc-finger</keyword>
<accession>A0AAW1N9H4</accession>
<gene>
    <name evidence="5" type="ORF">QE152_g997</name>
</gene>
<keyword evidence="6" id="KW-1185">Reference proteome</keyword>
<evidence type="ECO:0000256" key="3">
    <source>
        <dbReference type="ARBA" id="ARBA00022833"/>
    </source>
</evidence>
<dbReference type="SUPFAM" id="SSF57756">
    <property type="entry name" value="Retrovirus zinc finger-like domains"/>
    <property type="match status" value="1"/>
</dbReference>
<protein>
    <submittedName>
        <fullName evidence="5">Uncharacterized protein</fullName>
    </submittedName>
</protein>